<evidence type="ECO:0000256" key="3">
    <source>
        <dbReference type="ARBA" id="ARBA00005988"/>
    </source>
</evidence>
<dbReference type="FunFam" id="3.40.630.10:FF:000040">
    <property type="entry name" value="zinc carboxypeptidase"/>
    <property type="match status" value="1"/>
</dbReference>
<dbReference type="PANTHER" id="PTHR11705">
    <property type="entry name" value="PROTEASE FAMILY M14 CARBOXYPEPTIDASE A,B"/>
    <property type="match status" value="1"/>
</dbReference>
<dbReference type="GO" id="GO:0004181">
    <property type="term" value="F:metallocarboxypeptidase activity"/>
    <property type="evidence" value="ECO:0007669"/>
    <property type="project" value="InterPro"/>
</dbReference>
<dbReference type="Pfam" id="PF02244">
    <property type="entry name" value="Propep_M14"/>
    <property type="match status" value="1"/>
</dbReference>
<evidence type="ECO:0000256" key="12">
    <source>
        <dbReference type="ARBA" id="ARBA00023157"/>
    </source>
</evidence>
<keyword evidence="5" id="KW-0121">Carboxypeptidase</keyword>
<sequence length="413" mass="47092">MKLLLLFAVVAITLCYATANAPLRFDNYQVYRITPRTSEQIAILKTLEENPQGYTFWSDVRMLGQPVHIMVPPHLKYNFQDFLKLQKLDAHVWIENVQKSIDNEKSQVKTRNGDFDWTSYHDLDGIYAWLDSLAEKYPNTVSTIVGGKTYEGREIRGVKVSFGPGKKVAFIEGGIHAREWISPATVTYILNEFLTSDNATIRAVAESRDWHFFPSINPDGYVYTQRDRMWRKTRKPYKNCYGADPNRNWDYYWMHGGASSYECSETFAGSEAFSEIETKSLSEYFNTIAKDVDVYLAFHSFSQLILIPFGHAGLEVPENNDELHRIGKAAAESLKNRYGTQYVVGNIPEAIYVASGGSADWARGVHRHIRIAYTFELRDTGRHGFLLPPEQIIPTGEETLDAVVRILNEVNSS</sequence>
<keyword evidence="7" id="KW-0479">Metal-binding</keyword>
<evidence type="ECO:0000256" key="1">
    <source>
        <dbReference type="ARBA" id="ARBA00001947"/>
    </source>
</evidence>
<organism evidence="18 19">
    <name type="scientific">Ignelater luminosus</name>
    <name type="common">Cucubano</name>
    <name type="synonym">Pyrophorus luminosus</name>
    <dbReference type="NCBI Taxonomy" id="2038154"/>
    <lineage>
        <taxon>Eukaryota</taxon>
        <taxon>Metazoa</taxon>
        <taxon>Ecdysozoa</taxon>
        <taxon>Arthropoda</taxon>
        <taxon>Hexapoda</taxon>
        <taxon>Insecta</taxon>
        <taxon>Pterygota</taxon>
        <taxon>Neoptera</taxon>
        <taxon>Endopterygota</taxon>
        <taxon>Coleoptera</taxon>
        <taxon>Polyphaga</taxon>
        <taxon>Elateriformia</taxon>
        <taxon>Elateroidea</taxon>
        <taxon>Elateridae</taxon>
        <taxon>Agrypninae</taxon>
        <taxon>Pyrophorini</taxon>
        <taxon>Ignelater</taxon>
    </lineage>
</organism>
<evidence type="ECO:0000256" key="10">
    <source>
        <dbReference type="ARBA" id="ARBA00022833"/>
    </source>
</evidence>
<gene>
    <name evidence="18" type="ORF">ILUMI_06864</name>
</gene>
<feature type="chain" id="PRO_5035424193" description="Zinc carboxypeptidase A 1" evidence="16">
    <location>
        <begin position="20"/>
        <end position="413"/>
    </location>
</feature>
<evidence type="ECO:0000313" key="18">
    <source>
        <dbReference type="EMBL" id="KAF2899308.1"/>
    </source>
</evidence>
<evidence type="ECO:0000256" key="14">
    <source>
        <dbReference type="ARBA" id="ARBA00069039"/>
    </source>
</evidence>
<accession>A0A8K0GIL8</accession>
<dbReference type="SUPFAM" id="SSF53187">
    <property type="entry name" value="Zn-dependent exopeptidases"/>
    <property type="match status" value="1"/>
</dbReference>
<dbReference type="FunFam" id="3.30.70.340:FF:000002">
    <property type="entry name" value="Carboxypeptidase A"/>
    <property type="match status" value="1"/>
</dbReference>
<evidence type="ECO:0000256" key="4">
    <source>
        <dbReference type="ARBA" id="ARBA00022525"/>
    </source>
</evidence>
<evidence type="ECO:0000256" key="16">
    <source>
        <dbReference type="SAM" id="SignalP"/>
    </source>
</evidence>
<evidence type="ECO:0000259" key="17">
    <source>
        <dbReference type="PROSITE" id="PS52035"/>
    </source>
</evidence>
<keyword evidence="4" id="KW-0964">Secreted</keyword>
<dbReference type="AlphaFoldDB" id="A0A8K0GIL8"/>
<keyword evidence="11" id="KW-0482">Metalloprotease</keyword>
<comment type="cofactor">
    <cofactor evidence="1">
        <name>Zn(2+)</name>
        <dbReference type="ChEBI" id="CHEBI:29105"/>
    </cofactor>
</comment>
<dbReference type="InterPro" id="IPR003146">
    <property type="entry name" value="M14A_act_pep"/>
</dbReference>
<dbReference type="GO" id="GO:0006508">
    <property type="term" value="P:proteolysis"/>
    <property type="evidence" value="ECO:0007669"/>
    <property type="project" value="UniProtKB-KW"/>
</dbReference>
<dbReference type="PRINTS" id="PR00765">
    <property type="entry name" value="CRBOXYPTASEA"/>
</dbReference>
<feature type="domain" description="Peptidase M14" evidence="17">
    <location>
        <begin position="119"/>
        <end position="410"/>
    </location>
</feature>
<keyword evidence="9" id="KW-0378">Hydrolase</keyword>
<feature type="signal peptide" evidence="16">
    <location>
        <begin position="1"/>
        <end position="19"/>
    </location>
</feature>
<dbReference type="SUPFAM" id="SSF54897">
    <property type="entry name" value="Protease propeptides/inhibitors"/>
    <property type="match status" value="1"/>
</dbReference>
<evidence type="ECO:0000256" key="8">
    <source>
        <dbReference type="ARBA" id="ARBA00022729"/>
    </source>
</evidence>
<proteinExistence type="inferred from homology"/>
<dbReference type="GO" id="GO:0008270">
    <property type="term" value="F:zinc ion binding"/>
    <property type="evidence" value="ECO:0007669"/>
    <property type="project" value="InterPro"/>
</dbReference>
<evidence type="ECO:0000256" key="6">
    <source>
        <dbReference type="ARBA" id="ARBA00022670"/>
    </source>
</evidence>
<keyword evidence="19" id="KW-1185">Reference proteome</keyword>
<evidence type="ECO:0000256" key="11">
    <source>
        <dbReference type="ARBA" id="ARBA00023049"/>
    </source>
</evidence>
<dbReference type="GO" id="GO:0005615">
    <property type="term" value="C:extracellular space"/>
    <property type="evidence" value="ECO:0007669"/>
    <property type="project" value="TreeGrafter"/>
</dbReference>
<dbReference type="InterPro" id="IPR000834">
    <property type="entry name" value="Peptidase_M14"/>
</dbReference>
<comment type="subcellular location">
    <subcellularLocation>
        <location evidence="2">Secreted</location>
    </subcellularLocation>
</comment>
<comment type="caution">
    <text evidence="18">The sequence shown here is derived from an EMBL/GenBank/DDBJ whole genome shotgun (WGS) entry which is preliminary data.</text>
</comment>
<dbReference type="PANTHER" id="PTHR11705:SF153">
    <property type="entry name" value="ZINC CARBOXYPEPTIDASE A 1-LIKE PROTEIN"/>
    <property type="match status" value="1"/>
</dbReference>
<evidence type="ECO:0000256" key="2">
    <source>
        <dbReference type="ARBA" id="ARBA00004613"/>
    </source>
</evidence>
<dbReference type="SMART" id="SM00631">
    <property type="entry name" value="Zn_pept"/>
    <property type="match status" value="1"/>
</dbReference>
<name>A0A8K0GIL8_IGNLU</name>
<feature type="active site" description="Proton donor/acceptor" evidence="15">
    <location>
        <position position="376"/>
    </location>
</feature>
<evidence type="ECO:0000256" key="13">
    <source>
        <dbReference type="ARBA" id="ARBA00057299"/>
    </source>
</evidence>
<dbReference type="Gene3D" id="3.30.70.340">
    <property type="entry name" value="Metallocarboxypeptidase-like"/>
    <property type="match status" value="1"/>
</dbReference>
<comment type="function">
    <text evidence="13">Involved in the digestion of the blood meal.</text>
</comment>
<reference evidence="18" key="1">
    <citation type="submission" date="2019-08" db="EMBL/GenBank/DDBJ databases">
        <title>The genome of the North American firefly Photinus pyralis.</title>
        <authorList>
            <consortium name="Photinus pyralis genome working group"/>
            <person name="Fallon T.R."/>
            <person name="Sander Lower S.E."/>
            <person name="Weng J.-K."/>
        </authorList>
    </citation>
    <scope>NUCLEOTIDE SEQUENCE</scope>
    <source>
        <strain evidence="18">TRF0915ILg1</strain>
        <tissue evidence="18">Whole body</tissue>
    </source>
</reference>
<evidence type="ECO:0000256" key="15">
    <source>
        <dbReference type="PROSITE-ProRule" id="PRU01379"/>
    </source>
</evidence>
<evidence type="ECO:0000256" key="7">
    <source>
        <dbReference type="ARBA" id="ARBA00022723"/>
    </source>
</evidence>
<evidence type="ECO:0000256" key="5">
    <source>
        <dbReference type="ARBA" id="ARBA00022645"/>
    </source>
</evidence>
<dbReference type="InterPro" id="IPR036990">
    <property type="entry name" value="M14A-like_propep"/>
</dbReference>
<dbReference type="InterPro" id="IPR057247">
    <property type="entry name" value="CARBOXYPEPT_ZN_2"/>
</dbReference>
<evidence type="ECO:0000313" key="19">
    <source>
        <dbReference type="Proteomes" id="UP000801492"/>
    </source>
</evidence>
<comment type="similarity">
    <text evidence="3 15">Belongs to the peptidase M14 family.</text>
</comment>
<dbReference type="Proteomes" id="UP000801492">
    <property type="component" value="Unassembled WGS sequence"/>
</dbReference>
<dbReference type="Gene3D" id="3.40.630.10">
    <property type="entry name" value="Zn peptidases"/>
    <property type="match status" value="1"/>
</dbReference>
<dbReference type="PROSITE" id="PS52035">
    <property type="entry name" value="PEPTIDASE_M14"/>
    <property type="match status" value="1"/>
</dbReference>
<keyword evidence="10" id="KW-0862">Zinc</keyword>
<dbReference type="EMBL" id="VTPC01002894">
    <property type="protein sequence ID" value="KAF2899308.1"/>
    <property type="molecule type" value="Genomic_DNA"/>
</dbReference>
<dbReference type="PROSITE" id="PS00133">
    <property type="entry name" value="CARBOXYPEPT_ZN_2"/>
    <property type="match status" value="1"/>
</dbReference>
<keyword evidence="6" id="KW-0645">Protease</keyword>
<dbReference type="CDD" id="cd03860">
    <property type="entry name" value="M14_CP_A-B_like"/>
    <property type="match status" value="1"/>
</dbReference>
<evidence type="ECO:0000256" key="9">
    <source>
        <dbReference type="ARBA" id="ARBA00022801"/>
    </source>
</evidence>
<protein>
    <recommendedName>
        <fullName evidence="14">Zinc carboxypeptidase A 1</fullName>
    </recommendedName>
</protein>
<dbReference type="OrthoDB" id="3626597at2759"/>
<dbReference type="Pfam" id="PF00246">
    <property type="entry name" value="Peptidase_M14"/>
    <property type="match status" value="1"/>
</dbReference>
<keyword evidence="8 16" id="KW-0732">Signal</keyword>
<keyword evidence="12" id="KW-1015">Disulfide bond</keyword>